<proteinExistence type="predicted"/>
<evidence type="ECO:0008006" key="3">
    <source>
        <dbReference type="Google" id="ProtNLM"/>
    </source>
</evidence>
<accession>A0A8K0KF57</accession>
<dbReference type="Proteomes" id="UP000792457">
    <property type="component" value="Unassembled WGS sequence"/>
</dbReference>
<name>A0A8K0KF57_LADFU</name>
<sequence length="152" mass="17868">MEDFEERALCSMPQRLKVYYRYVDNTLVIWPHGHQALDQFLEHLNSIHPNIKFAMELEKLTSQCSDNRNLQNNLSKKIQTSLFHKTHETCMNLKNHGTLWKTNIKTNKPDEVSRPLYHDKPPNGGQHLWLSKIPFHILGKYNLPCSHQPLLT</sequence>
<keyword evidence="2" id="KW-1185">Reference proteome</keyword>
<reference evidence="1" key="1">
    <citation type="submission" date="2013-04" db="EMBL/GenBank/DDBJ databases">
        <authorList>
            <person name="Qu J."/>
            <person name="Murali S.C."/>
            <person name="Bandaranaike D."/>
            <person name="Bellair M."/>
            <person name="Blankenburg K."/>
            <person name="Chao H."/>
            <person name="Dinh H."/>
            <person name="Doddapaneni H."/>
            <person name="Downs B."/>
            <person name="Dugan-Rocha S."/>
            <person name="Elkadiri S."/>
            <person name="Gnanaolivu R.D."/>
            <person name="Hernandez B."/>
            <person name="Javaid M."/>
            <person name="Jayaseelan J.C."/>
            <person name="Lee S."/>
            <person name="Li M."/>
            <person name="Ming W."/>
            <person name="Munidasa M."/>
            <person name="Muniz J."/>
            <person name="Nguyen L."/>
            <person name="Ongeri F."/>
            <person name="Osuji N."/>
            <person name="Pu L.-L."/>
            <person name="Puazo M."/>
            <person name="Qu C."/>
            <person name="Quiroz J."/>
            <person name="Raj R."/>
            <person name="Weissenberger G."/>
            <person name="Xin Y."/>
            <person name="Zou X."/>
            <person name="Han Y."/>
            <person name="Richards S."/>
            <person name="Worley K."/>
            <person name="Muzny D."/>
            <person name="Gibbs R."/>
        </authorList>
    </citation>
    <scope>NUCLEOTIDE SEQUENCE</scope>
    <source>
        <strain evidence="1">Sampled in the wild</strain>
    </source>
</reference>
<organism evidence="1 2">
    <name type="scientific">Ladona fulva</name>
    <name type="common">Scarce chaser dragonfly</name>
    <name type="synonym">Libellula fulva</name>
    <dbReference type="NCBI Taxonomy" id="123851"/>
    <lineage>
        <taxon>Eukaryota</taxon>
        <taxon>Metazoa</taxon>
        <taxon>Ecdysozoa</taxon>
        <taxon>Arthropoda</taxon>
        <taxon>Hexapoda</taxon>
        <taxon>Insecta</taxon>
        <taxon>Pterygota</taxon>
        <taxon>Palaeoptera</taxon>
        <taxon>Odonata</taxon>
        <taxon>Epiprocta</taxon>
        <taxon>Anisoptera</taxon>
        <taxon>Libelluloidea</taxon>
        <taxon>Libellulidae</taxon>
        <taxon>Ladona</taxon>
    </lineage>
</organism>
<dbReference type="AlphaFoldDB" id="A0A8K0KF57"/>
<protein>
    <recommendedName>
        <fullName evidence="3">Reverse transcriptase</fullName>
    </recommendedName>
</protein>
<dbReference type="PANTHER" id="PTHR21301">
    <property type="entry name" value="REVERSE TRANSCRIPTASE"/>
    <property type="match status" value="1"/>
</dbReference>
<dbReference type="PANTHER" id="PTHR21301:SF10">
    <property type="entry name" value="REVERSE TRANSCRIPTASE DOMAIN-CONTAINING PROTEIN"/>
    <property type="match status" value="1"/>
</dbReference>
<dbReference type="OrthoDB" id="10018421at2759"/>
<reference evidence="1" key="2">
    <citation type="submission" date="2017-10" db="EMBL/GenBank/DDBJ databases">
        <title>Ladona fulva Genome sequencing and assembly.</title>
        <authorList>
            <person name="Murali S."/>
            <person name="Richards S."/>
            <person name="Bandaranaike D."/>
            <person name="Bellair M."/>
            <person name="Blankenburg K."/>
            <person name="Chao H."/>
            <person name="Dinh H."/>
            <person name="Doddapaneni H."/>
            <person name="Dugan-Rocha S."/>
            <person name="Elkadiri S."/>
            <person name="Gnanaolivu R."/>
            <person name="Hernandez B."/>
            <person name="Skinner E."/>
            <person name="Javaid M."/>
            <person name="Lee S."/>
            <person name="Li M."/>
            <person name="Ming W."/>
            <person name="Munidasa M."/>
            <person name="Muniz J."/>
            <person name="Nguyen L."/>
            <person name="Hughes D."/>
            <person name="Osuji N."/>
            <person name="Pu L.-L."/>
            <person name="Puazo M."/>
            <person name="Qu C."/>
            <person name="Quiroz J."/>
            <person name="Raj R."/>
            <person name="Weissenberger G."/>
            <person name="Xin Y."/>
            <person name="Zou X."/>
            <person name="Han Y."/>
            <person name="Worley K."/>
            <person name="Muzny D."/>
            <person name="Gibbs R."/>
        </authorList>
    </citation>
    <scope>NUCLEOTIDE SEQUENCE</scope>
    <source>
        <strain evidence="1">Sampled in the wild</strain>
    </source>
</reference>
<gene>
    <name evidence="1" type="ORF">J437_LFUL012895</name>
</gene>
<evidence type="ECO:0000313" key="1">
    <source>
        <dbReference type="EMBL" id="KAG8232545.1"/>
    </source>
</evidence>
<comment type="caution">
    <text evidence="1">The sequence shown here is derived from an EMBL/GenBank/DDBJ whole genome shotgun (WGS) entry which is preliminary data.</text>
</comment>
<evidence type="ECO:0000313" key="2">
    <source>
        <dbReference type="Proteomes" id="UP000792457"/>
    </source>
</evidence>
<dbReference type="EMBL" id="KZ308629">
    <property type="protein sequence ID" value="KAG8232545.1"/>
    <property type="molecule type" value="Genomic_DNA"/>
</dbReference>